<evidence type="ECO:0000256" key="1">
    <source>
        <dbReference type="SAM" id="MobiDB-lite"/>
    </source>
</evidence>
<keyword evidence="2" id="KW-0732">Signal</keyword>
<dbReference type="PROSITE" id="PS51257">
    <property type="entry name" value="PROKAR_LIPOPROTEIN"/>
    <property type="match status" value="1"/>
</dbReference>
<sequence length="299" mass="32933">MKKFKYILVVAMAVATLFSCKKDDDKPAPVPVPTPEAPKTVAEAKTDDKEKAYTVRLQNTTGTFVMGYNDLTLSVLDASGKEVALEAATFTPWMNMFKGDGKGGFIKEVDFTHTCPHTALAKEGNVWKSQALFQMVTGPSGVWFGTITFKVAGKDYELKRLDFEVKPQTNKALGKVHNFRVFTEGGNPKGQKHIYAVIAPEHPKVGENDLVLGIWKMQSKENFPEVEGLTVGVAVKDATGKELSTTTLSYKDKFYRGKVTYPKAGAYTLSYTLKDAQGKEIQPQGNEKENVVIATTIEF</sequence>
<dbReference type="Proteomes" id="UP000182771">
    <property type="component" value="Unassembled WGS sequence"/>
</dbReference>
<accession>A0A1H2VV21</accession>
<evidence type="ECO:0008006" key="5">
    <source>
        <dbReference type="Google" id="ProtNLM"/>
    </source>
</evidence>
<name>A0A1H2VV21_9FLAO</name>
<feature type="chain" id="PRO_5028907676" description="DUF4198 domain-containing protein" evidence="2">
    <location>
        <begin position="22"/>
        <end position="299"/>
    </location>
</feature>
<evidence type="ECO:0000313" key="3">
    <source>
        <dbReference type="EMBL" id="SDW71709.1"/>
    </source>
</evidence>
<organism evidence="3 4">
    <name type="scientific">Capnocytophaga granulosa</name>
    <dbReference type="NCBI Taxonomy" id="45242"/>
    <lineage>
        <taxon>Bacteria</taxon>
        <taxon>Pseudomonadati</taxon>
        <taxon>Bacteroidota</taxon>
        <taxon>Flavobacteriia</taxon>
        <taxon>Flavobacteriales</taxon>
        <taxon>Flavobacteriaceae</taxon>
        <taxon>Capnocytophaga</taxon>
    </lineage>
</organism>
<dbReference type="RefSeq" id="WP_016420637.1">
    <property type="nucleotide sequence ID" value="NZ_FNND01000003.1"/>
</dbReference>
<proteinExistence type="predicted"/>
<gene>
    <name evidence="3" type="ORF">SAMN05444420_103284</name>
</gene>
<feature type="signal peptide" evidence="2">
    <location>
        <begin position="1"/>
        <end position="21"/>
    </location>
</feature>
<evidence type="ECO:0000313" key="4">
    <source>
        <dbReference type="Proteomes" id="UP000182771"/>
    </source>
</evidence>
<reference evidence="3 4" key="1">
    <citation type="submission" date="2016-10" db="EMBL/GenBank/DDBJ databases">
        <authorList>
            <person name="Varghese N."/>
            <person name="Submissions S."/>
        </authorList>
    </citation>
    <scope>NUCLEOTIDE SEQUENCE [LARGE SCALE GENOMIC DNA]</scope>
    <source>
        <strain evidence="3 4">DSM 11449</strain>
    </source>
</reference>
<evidence type="ECO:0000256" key="2">
    <source>
        <dbReference type="SAM" id="SignalP"/>
    </source>
</evidence>
<feature type="region of interest" description="Disordered" evidence="1">
    <location>
        <begin position="24"/>
        <end position="45"/>
    </location>
</feature>
<dbReference type="OrthoDB" id="1065544at2"/>
<dbReference type="AlphaFoldDB" id="A0A1H2VV21"/>
<keyword evidence="4" id="KW-1185">Reference proteome</keyword>
<comment type="caution">
    <text evidence="3">The sequence shown here is derived from an EMBL/GenBank/DDBJ whole genome shotgun (WGS) entry which is preliminary data.</text>
</comment>
<dbReference type="EMBL" id="FNND01000003">
    <property type="protein sequence ID" value="SDW71709.1"/>
    <property type="molecule type" value="Genomic_DNA"/>
</dbReference>
<dbReference type="GeneID" id="85016789"/>
<protein>
    <recommendedName>
        <fullName evidence="5">DUF4198 domain-containing protein</fullName>
    </recommendedName>
</protein>